<evidence type="ECO:0000313" key="4">
    <source>
        <dbReference type="Proteomes" id="UP000075243"/>
    </source>
</evidence>
<keyword evidence="3" id="KW-0328">Glycosyltransferase</keyword>
<accession>A0A151TCG5</accession>
<dbReference type="GO" id="GO:0050645">
    <property type="term" value="F:limonoid glucosyltransferase activity"/>
    <property type="evidence" value="ECO:0007669"/>
    <property type="project" value="UniProtKB-EC"/>
</dbReference>
<dbReference type="FunFam" id="3.40.50.2000:FF:000060">
    <property type="entry name" value="Glycosyltransferase"/>
    <property type="match status" value="1"/>
</dbReference>
<dbReference type="Gramene" id="C.cajan_18798.t">
    <property type="protein sequence ID" value="C.cajan_18798.t"/>
    <property type="gene ID" value="C.cajan_18798"/>
</dbReference>
<gene>
    <name evidence="3" type="ORF">KK1_019345</name>
</gene>
<protein>
    <submittedName>
        <fullName evidence="3">Cytokinin-O-glucosyltransferase 2</fullName>
        <ecNumber evidence="3">2.4.1.210</ecNumber>
    </submittedName>
</protein>
<dbReference type="GO" id="GO:0080044">
    <property type="term" value="F:quercetin 7-O-glucosyltransferase activity"/>
    <property type="evidence" value="ECO:0007669"/>
    <property type="project" value="TreeGrafter"/>
</dbReference>
<evidence type="ECO:0000256" key="2">
    <source>
        <dbReference type="ARBA" id="ARBA00022679"/>
    </source>
</evidence>
<dbReference type="PANTHER" id="PTHR11926">
    <property type="entry name" value="GLUCOSYL/GLUCURONOSYL TRANSFERASES"/>
    <property type="match status" value="1"/>
</dbReference>
<evidence type="ECO:0000256" key="1">
    <source>
        <dbReference type="ARBA" id="ARBA00009995"/>
    </source>
</evidence>
<dbReference type="GO" id="GO:0080043">
    <property type="term" value="F:quercetin 3-O-glucosyltransferase activity"/>
    <property type="evidence" value="ECO:0007669"/>
    <property type="project" value="TreeGrafter"/>
</dbReference>
<organism evidence="3 4">
    <name type="scientific">Cajanus cajan</name>
    <name type="common">Pigeon pea</name>
    <name type="synonym">Cajanus indicus</name>
    <dbReference type="NCBI Taxonomy" id="3821"/>
    <lineage>
        <taxon>Eukaryota</taxon>
        <taxon>Viridiplantae</taxon>
        <taxon>Streptophyta</taxon>
        <taxon>Embryophyta</taxon>
        <taxon>Tracheophyta</taxon>
        <taxon>Spermatophyta</taxon>
        <taxon>Magnoliopsida</taxon>
        <taxon>eudicotyledons</taxon>
        <taxon>Gunneridae</taxon>
        <taxon>Pentapetalae</taxon>
        <taxon>rosids</taxon>
        <taxon>fabids</taxon>
        <taxon>Fabales</taxon>
        <taxon>Fabaceae</taxon>
        <taxon>Papilionoideae</taxon>
        <taxon>50 kb inversion clade</taxon>
        <taxon>NPAAA clade</taxon>
        <taxon>indigoferoid/millettioid clade</taxon>
        <taxon>Phaseoleae</taxon>
        <taxon>Cajanus</taxon>
    </lineage>
</organism>
<keyword evidence="2 3" id="KW-0808">Transferase</keyword>
<sequence>MGIPHFLVLPYPVLGHVNPLIHLSQILAEHGCKITFLNTEFSHKRLNATGAGLDSLKGSGIRFVTLPDGLDPEDDRTDLKKLSLSIKTNMPSMLPNLIQHLNASDVNNKITCIIVTMSLGWALKIGHNLGLKGALLWPASATSLAVCDSIPRLTHDGIIDSSGLPIKKGEIQLSPNMPMMNTENLPWRGKDKLYFDYHVKEMQTIKITEWWLCNSTYDLEPEAFSISPSLVPIGPLMASDSNKSSYWEEDTTCLEWLDQQLPHSVVYVSFGSMAVVDPNQFKELALGLDFLEKHFLWVVRPSNDNKVSNAYPDEFHGSKGKIVGWGPQKKILNHPAIACFISHCGWNSTMEGVCGGVPFLCWPLVKDQFVNKSYICDVWKVGVGLDKNENGLISKGEIRKKVEQLVGDEGIKERSLKLKELTLNNVAEGGHSSKNLENFISWAR</sequence>
<dbReference type="EC" id="2.4.1.210" evidence="3"/>
<reference evidence="3 4" key="1">
    <citation type="journal article" date="2012" name="Nat. Biotechnol.">
        <title>Draft genome sequence of pigeonpea (Cajanus cajan), an orphan legume crop of resource-poor farmers.</title>
        <authorList>
            <person name="Varshney R.K."/>
            <person name="Chen W."/>
            <person name="Li Y."/>
            <person name="Bharti A.K."/>
            <person name="Saxena R.K."/>
            <person name="Schlueter J.A."/>
            <person name="Donoghue M.T."/>
            <person name="Azam S."/>
            <person name="Fan G."/>
            <person name="Whaley A.M."/>
            <person name="Farmer A.D."/>
            <person name="Sheridan J."/>
            <person name="Iwata A."/>
            <person name="Tuteja R."/>
            <person name="Penmetsa R.V."/>
            <person name="Wu W."/>
            <person name="Upadhyaya H.D."/>
            <person name="Yang S.P."/>
            <person name="Shah T."/>
            <person name="Saxena K.B."/>
            <person name="Michael T."/>
            <person name="McCombie W.R."/>
            <person name="Yang B."/>
            <person name="Zhang G."/>
            <person name="Yang H."/>
            <person name="Wang J."/>
            <person name="Spillane C."/>
            <person name="Cook D.R."/>
            <person name="May G.D."/>
            <person name="Xu X."/>
            <person name="Jackson S.A."/>
        </authorList>
    </citation>
    <scope>NUCLEOTIDE SEQUENCE [LARGE SCALE GENOMIC DNA]</scope>
    <source>
        <strain evidence="4">cv. Asha</strain>
    </source>
</reference>
<dbReference type="CDD" id="cd03784">
    <property type="entry name" value="GT1_Gtf-like"/>
    <property type="match status" value="1"/>
</dbReference>
<dbReference type="SUPFAM" id="SSF53756">
    <property type="entry name" value="UDP-Glycosyltransferase/glycogen phosphorylase"/>
    <property type="match status" value="1"/>
</dbReference>
<dbReference type="EMBL" id="CM003609">
    <property type="protein sequence ID" value="KYP64739.1"/>
    <property type="molecule type" value="Genomic_DNA"/>
</dbReference>
<name>A0A151TCG5_CAJCA</name>
<comment type="similarity">
    <text evidence="1">Belongs to the UDP-glycosyltransferase family.</text>
</comment>
<evidence type="ECO:0000313" key="3">
    <source>
        <dbReference type="EMBL" id="KYP64739.1"/>
    </source>
</evidence>
<dbReference type="FunFam" id="3.40.50.2000:FF:000133">
    <property type="entry name" value="UDP-glycosyltransferase 83A1"/>
    <property type="match status" value="1"/>
</dbReference>
<dbReference type="InterPro" id="IPR018247">
    <property type="entry name" value="EF_Hand_1_Ca_BS"/>
</dbReference>
<dbReference type="Gene3D" id="3.40.50.2000">
    <property type="entry name" value="Glycogen Phosphorylase B"/>
    <property type="match status" value="2"/>
</dbReference>
<dbReference type="InterPro" id="IPR002213">
    <property type="entry name" value="UDP_glucos_trans"/>
</dbReference>
<dbReference type="AlphaFoldDB" id="A0A151TCG5"/>
<proteinExistence type="inferred from homology"/>
<dbReference type="Pfam" id="PF00201">
    <property type="entry name" value="UDPGT"/>
    <property type="match status" value="1"/>
</dbReference>
<dbReference type="OMA" id="CLAFMLK"/>
<dbReference type="PANTHER" id="PTHR11926:SF1530">
    <property type="entry name" value="EF-HAND DOMAIN-CONTAINING PROTEIN"/>
    <property type="match status" value="1"/>
</dbReference>
<dbReference type="OrthoDB" id="5835829at2759"/>
<dbReference type="Proteomes" id="UP000075243">
    <property type="component" value="Chromosome 7"/>
</dbReference>
<dbReference type="PROSITE" id="PS00018">
    <property type="entry name" value="EF_HAND_1"/>
    <property type="match status" value="1"/>
</dbReference>
<keyword evidence="4" id="KW-1185">Reference proteome</keyword>